<name>A0ABT4S0G7_9FLAO</name>
<comment type="caution">
    <text evidence="2">The sequence shown here is derived from an EMBL/GenBank/DDBJ whole genome shotgun (WGS) entry which is preliminary data.</text>
</comment>
<keyword evidence="3" id="KW-1185">Reference proteome</keyword>
<feature type="domain" description="DUF547" evidence="1">
    <location>
        <begin position="97"/>
        <end position="202"/>
    </location>
</feature>
<dbReference type="PANTHER" id="PTHR46361:SF3">
    <property type="entry name" value="ELECTRON CARRIER_ PROTEIN DISULFIDE OXIDOREDUCTASE"/>
    <property type="match status" value="1"/>
</dbReference>
<accession>A0ABT4S0G7</accession>
<dbReference type="Pfam" id="PF04784">
    <property type="entry name" value="DUF547"/>
    <property type="match status" value="1"/>
</dbReference>
<evidence type="ECO:0000259" key="1">
    <source>
        <dbReference type="Pfam" id="PF04784"/>
    </source>
</evidence>
<gene>
    <name evidence="2" type="ORF">OOZ35_08735</name>
</gene>
<protein>
    <submittedName>
        <fullName evidence="2">DUF547 domain-containing protein</fullName>
    </submittedName>
</protein>
<organism evidence="2 3">
    <name type="scientific">Mesoflavibacter profundi</name>
    <dbReference type="NCBI Taxonomy" id="2708110"/>
    <lineage>
        <taxon>Bacteria</taxon>
        <taxon>Pseudomonadati</taxon>
        <taxon>Bacteroidota</taxon>
        <taxon>Flavobacteriia</taxon>
        <taxon>Flavobacteriales</taxon>
        <taxon>Flavobacteriaceae</taxon>
        <taxon>Mesoflavibacter</taxon>
    </lineage>
</organism>
<proteinExistence type="predicted"/>
<evidence type="ECO:0000313" key="3">
    <source>
        <dbReference type="Proteomes" id="UP001149142"/>
    </source>
</evidence>
<dbReference type="InterPro" id="IPR006869">
    <property type="entry name" value="DUF547"/>
</dbReference>
<sequence>MKCFMYLFIFSWTFFGFSQDLEQKKEKANDSIKQVDNFNQELKKTTSNNIHLLWDELLKKYVSDNGNVNYEGFKSDHKKLLDYIYVLSLVNKNENFNKLSKNEKLAYWINLYNALTVDLIVRNYPIKSIKDIKNPWKQRLWKTANLSYNLDEIEHDILRKMNEPRIHFAIVCASISCPKLQNKAFKANTLDAQLTKATKTFLTDNTKNEITKNQLKLSKIFKWFSKDFETNGTVIDFINRYTTTTISEDAKINYKDYNWNLNE</sequence>
<reference evidence="2" key="1">
    <citation type="submission" date="2022-11" db="EMBL/GenBank/DDBJ databases">
        <title>Refractory cell wall polysaccharides provide important carbon source for microbial heterotrophs in the hadal ocean.</title>
        <authorList>
            <person name="Zhu X."/>
        </authorList>
    </citation>
    <scope>NUCLEOTIDE SEQUENCE</scope>
    <source>
        <strain evidence="2">MTRN7</strain>
    </source>
</reference>
<dbReference type="EMBL" id="JAPFGC010000002">
    <property type="protein sequence ID" value="MDA0177573.1"/>
    <property type="molecule type" value="Genomic_DNA"/>
</dbReference>
<dbReference type="Proteomes" id="UP001149142">
    <property type="component" value="Unassembled WGS sequence"/>
</dbReference>
<dbReference type="RefSeq" id="WP_106686851.1">
    <property type="nucleotide sequence ID" value="NZ_JAPFGC010000002.1"/>
</dbReference>
<dbReference type="PANTHER" id="PTHR46361">
    <property type="entry name" value="ELECTRON CARRIER/ PROTEIN DISULFIDE OXIDOREDUCTASE"/>
    <property type="match status" value="1"/>
</dbReference>
<evidence type="ECO:0000313" key="2">
    <source>
        <dbReference type="EMBL" id="MDA0177573.1"/>
    </source>
</evidence>